<organism evidence="2 3">
    <name type="scientific">Hymenobacter aerilatus</name>
    <dbReference type="NCBI Taxonomy" id="2932251"/>
    <lineage>
        <taxon>Bacteria</taxon>
        <taxon>Pseudomonadati</taxon>
        <taxon>Bacteroidota</taxon>
        <taxon>Cytophagia</taxon>
        <taxon>Cytophagales</taxon>
        <taxon>Hymenobacteraceae</taxon>
        <taxon>Hymenobacter</taxon>
    </lineage>
</organism>
<proteinExistence type="predicted"/>
<evidence type="ECO:0000313" key="2">
    <source>
        <dbReference type="EMBL" id="UOR04217.1"/>
    </source>
</evidence>
<protein>
    <recommendedName>
        <fullName evidence="4">CcoQ/FixQ family Cbb3-type cytochrome c oxidase assembly chaperone</fullName>
    </recommendedName>
</protein>
<dbReference type="EMBL" id="CP095053">
    <property type="protein sequence ID" value="UOR04217.1"/>
    <property type="molecule type" value="Genomic_DNA"/>
</dbReference>
<evidence type="ECO:0008006" key="4">
    <source>
        <dbReference type="Google" id="ProtNLM"/>
    </source>
</evidence>
<keyword evidence="1" id="KW-1133">Transmembrane helix</keyword>
<sequence length="68" mass="7683">MDKNVLRAIAGVEIYPIISFVIFFLFFLGLLAYVFVVNRQHVHSMKNLPLFGGEDETSSTTFNSNLPC</sequence>
<dbReference type="KEGG" id="haei:MUN82_14845"/>
<gene>
    <name evidence="2" type="ORF">MUN82_14845</name>
</gene>
<reference evidence="2 3" key="1">
    <citation type="submission" date="2022-04" db="EMBL/GenBank/DDBJ databases">
        <title>Hymenobacter sp. isolated from the air.</title>
        <authorList>
            <person name="Won M."/>
            <person name="Lee C.-M."/>
            <person name="Woen H.-Y."/>
            <person name="Kwon S.-W."/>
        </authorList>
    </citation>
    <scope>NUCLEOTIDE SEQUENCE [LARGE SCALE GENOMIC DNA]</scope>
    <source>
        <strain evidence="3">5413 J-13</strain>
    </source>
</reference>
<dbReference type="AlphaFoldDB" id="A0A8T9SR50"/>
<evidence type="ECO:0000313" key="3">
    <source>
        <dbReference type="Proteomes" id="UP000829925"/>
    </source>
</evidence>
<dbReference type="RefSeq" id="WP_245091671.1">
    <property type="nucleotide sequence ID" value="NZ_CP095053.1"/>
</dbReference>
<feature type="transmembrane region" description="Helical" evidence="1">
    <location>
        <begin position="14"/>
        <end position="36"/>
    </location>
</feature>
<keyword evidence="1" id="KW-0812">Transmembrane</keyword>
<keyword evidence="3" id="KW-1185">Reference proteome</keyword>
<name>A0A8T9SR50_9BACT</name>
<dbReference type="Proteomes" id="UP000829925">
    <property type="component" value="Chromosome"/>
</dbReference>
<keyword evidence="1" id="KW-0472">Membrane</keyword>
<accession>A0A8T9SR50</accession>
<evidence type="ECO:0000256" key="1">
    <source>
        <dbReference type="SAM" id="Phobius"/>
    </source>
</evidence>